<reference evidence="2 3" key="1">
    <citation type="submission" date="2020-11" db="EMBL/GenBank/DDBJ databases">
        <title>Carbohydrate-dependent, anaerobic sulfur respiration: A novel catabolism in halophilic archaea.</title>
        <authorList>
            <person name="Sorokin D.Y."/>
            <person name="Messina E."/>
            <person name="Smedile F."/>
            <person name="La Cono V."/>
            <person name="Hallsworth J.E."/>
            <person name="Yakimov M.M."/>
        </authorList>
    </citation>
    <scope>NUCLEOTIDE SEQUENCE [LARGE SCALE GENOMIC DNA]</scope>
    <source>
        <strain evidence="2 3">HSR-Est</strain>
    </source>
</reference>
<keyword evidence="1" id="KW-0812">Transmembrane</keyword>
<feature type="transmembrane region" description="Helical" evidence="1">
    <location>
        <begin position="6"/>
        <end position="28"/>
    </location>
</feature>
<feature type="transmembrane region" description="Helical" evidence="1">
    <location>
        <begin position="81"/>
        <end position="101"/>
    </location>
</feature>
<dbReference type="GeneID" id="68857912"/>
<name>A0A897NK13_9EURY</name>
<feature type="transmembrane region" description="Helical" evidence="1">
    <location>
        <begin position="35"/>
        <end position="61"/>
    </location>
</feature>
<keyword evidence="1" id="KW-0472">Membrane</keyword>
<sequence length="137" mass="14103">MTETVRSVLVGLLSGAAVVAFVLLFVLARTRIGPPWLLVSLAGIGVIAVLAVVGAGGLESLFRPTDEWWLGRVETTLEDVWNGYADAALVGGLLIVGLGSLGQSLSDPTGKSAYSLLVVAFICLGAASFAVVGSRYP</sequence>
<dbReference type="Proteomes" id="UP000663292">
    <property type="component" value="Chromosome"/>
</dbReference>
<dbReference type="EMBL" id="CP064791">
    <property type="protein sequence ID" value="QSG14810.1"/>
    <property type="molecule type" value="Genomic_DNA"/>
</dbReference>
<evidence type="ECO:0000313" key="3">
    <source>
        <dbReference type="Proteomes" id="UP000663292"/>
    </source>
</evidence>
<gene>
    <name evidence="2" type="ORF">HSEST_1277</name>
</gene>
<keyword evidence="1" id="KW-1133">Transmembrane helix</keyword>
<organism evidence="2 3">
    <name type="scientific">Halapricum desulfuricans</name>
    <dbReference type="NCBI Taxonomy" id="2841257"/>
    <lineage>
        <taxon>Archaea</taxon>
        <taxon>Methanobacteriati</taxon>
        <taxon>Methanobacteriota</taxon>
        <taxon>Stenosarchaea group</taxon>
        <taxon>Halobacteria</taxon>
        <taxon>Halobacteriales</taxon>
        <taxon>Haloarculaceae</taxon>
        <taxon>Halapricum</taxon>
    </lineage>
</organism>
<feature type="transmembrane region" description="Helical" evidence="1">
    <location>
        <begin position="113"/>
        <end position="132"/>
    </location>
</feature>
<dbReference type="AlphaFoldDB" id="A0A897NK13"/>
<evidence type="ECO:0000256" key="1">
    <source>
        <dbReference type="SAM" id="Phobius"/>
    </source>
</evidence>
<evidence type="ECO:0000313" key="2">
    <source>
        <dbReference type="EMBL" id="QSG14810.1"/>
    </source>
</evidence>
<keyword evidence="3" id="KW-1185">Reference proteome</keyword>
<accession>A0A897NK13</accession>
<proteinExistence type="predicted"/>
<dbReference type="RefSeq" id="WP_229122854.1">
    <property type="nucleotide sequence ID" value="NZ_CP064791.1"/>
</dbReference>
<protein>
    <submittedName>
        <fullName evidence="2">Putative membrane protein</fullName>
    </submittedName>
</protein>